<protein>
    <recommendedName>
        <fullName evidence="5">Photolyase/cryptochrome alpha/beta domain-containing protein</fullName>
    </recommendedName>
</protein>
<evidence type="ECO:0000256" key="2">
    <source>
        <dbReference type="ARBA" id="ARBA00022630"/>
    </source>
</evidence>
<dbReference type="Pfam" id="PF03441">
    <property type="entry name" value="FAD_binding_7"/>
    <property type="match status" value="1"/>
</dbReference>
<organism evidence="6">
    <name type="scientific">viral metagenome</name>
    <dbReference type="NCBI Taxonomy" id="1070528"/>
    <lineage>
        <taxon>unclassified sequences</taxon>
        <taxon>metagenomes</taxon>
        <taxon>organismal metagenomes</taxon>
    </lineage>
</organism>
<sequence length="447" mass="53377">MKTLFIFRRDLRTFDNTALNRVVEKYPKTEIIPIFIFNKKQIEETDNKYYSKNAVQFLFESLDEISDFTNFFYTSTNDIPILETLFNKYKFDNLAFNIDYTPYAIKRDKEIKAWANEKKVELITFEDYTLHNIGEIVKDNKEPYQKFTPFYKKSIIKKPRSLLTNTKFKFITDNKQSLDKYNYLRPDENKMISVNGGRKKGLEILAKLKKGIFDNYDKDRDYPFLDRTTKLSAYIKFGCVSIREIYYNLPVKHGIIRELFWHDFYANITYYFPYIFGGSFIKKYDVIKWHENEELLNKWKKGMTGFPIVDAAMRQLNTIGWMHNRCRMIVASFLVKNLLIDWRKGEEYFAKSLVDYDPSSNNGGWQWCASTGTDSQPYFRVFSPSLQMKKYDSECVFIKKWVEELRNVDNKIILNWETKQYNNIDYPKPIVNTKTTAALFIKTFKEI</sequence>
<dbReference type="InterPro" id="IPR036155">
    <property type="entry name" value="Crypto/Photolyase_N_sf"/>
</dbReference>
<dbReference type="InterPro" id="IPR006050">
    <property type="entry name" value="DNA_photolyase_N"/>
</dbReference>
<accession>A0A6C0LJU8</accession>
<evidence type="ECO:0000313" key="6">
    <source>
        <dbReference type="EMBL" id="QHU29462.1"/>
    </source>
</evidence>
<dbReference type="Gene3D" id="1.10.579.10">
    <property type="entry name" value="DNA Cyclobutane Dipyrimidine Photolyase, subunit A, domain 3"/>
    <property type="match status" value="1"/>
</dbReference>
<dbReference type="PRINTS" id="PR00147">
    <property type="entry name" value="DNAPHOTLYASE"/>
</dbReference>
<dbReference type="EMBL" id="MN740489">
    <property type="protein sequence ID" value="QHU29462.1"/>
    <property type="molecule type" value="Genomic_DNA"/>
</dbReference>
<dbReference type="InterPro" id="IPR018394">
    <property type="entry name" value="DNA_photolyase_1_CS_C"/>
</dbReference>
<dbReference type="Gene3D" id="1.25.40.80">
    <property type="match status" value="1"/>
</dbReference>
<keyword evidence="4" id="KW-0157">Chromophore</keyword>
<evidence type="ECO:0000256" key="1">
    <source>
        <dbReference type="ARBA" id="ARBA00001974"/>
    </source>
</evidence>
<dbReference type="SUPFAM" id="SSF52425">
    <property type="entry name" value="Cryptochrome/photolyase, N-terminal domain"/>
    <property type="match status" value="1"/>
</dbReference>
<dbReference type="GO" id="GO:0006139">
    <property type="term" value="P:nucleobase-containing compound metabolic process"/>
    <property type="evidence" value="ECO:0007669"/>
    <property type="project" value="UniProtKB-ARBA"/>
</dbReference>
<dbReference type="InterPro" id="IPR002081">
    <property type="entry name" value="Cryptochrome/DNA_photolyase_1"/>
</dbReference>
<dbReference type="GO" id="GO:0003904">
    <property type="term" value="F:deoxyribodipyrimidine photo-lyase activity"/>
    <property type="evidence" value="ECO:0007669"/>
    <property type="project" value="TreeGrafter"/>
</dbReference>
<reference evidence="6" key="1">
    <citation type="journal article" date="2020" name="Nature">
        <title>Giant virus diversity and host interactions through global metagenomics.</title>
        <authorList>
            <person name="Schulz F."/>
            <person name="Roux S."/>
            <person name="Paez-Espino D."/>
            <person name="Jungbluth S."/>
            <person name="Walsh D.A."/>
            <person name="Denef V.J."/>
            <person name="McMahon K.D."/>
            <person name="Konstantinidis K.T."/>
            <person name="Eloe-Fadrosh E.A."/>
            <person name="Kyrpides N.C."/>
            <person name="Woyke T."/>
        </authorList>
    </citation>
    <scope>NUCLEOTIDE SEQUENCE</scope>
    <source>
        <strain evidence="6">GVMAG-M-3300027804-48</strain>
    </source>
</reference>
<dbReference type="InterPro" id="IPR036134">
    <property type="entry name" value="Crypto/Photolyase_FAD-like_sf"/>
</dbReference>
<keyword evidence="3" id="KW-0274">FAD</keyword>
<dbReference type="PANTHER" id="PTHR11455:SF9">
    <property type="entry name" value="CRYPTOCHROME CIRCADIAN CLOCK 5 ISOFORM X1"/>
    <property type="match status" value="1"/>
</dbReference>
<dbReference type="PROSITE" id="PS00394">
    <property type="entry name" value="DNA_PHOTOLYASES_1_1"/>
    <property type="match status" value="1"/>
</dbReference>
<feature type="domain" description="Photolyase/cryptochrome alpha/beta" evidence="5">
    <location>
        <begin position="1"/>
        <end position="130"/>
    </location>
</feature>
<keyword evidence="2" id="KW-0285">Flavoprotein</keyword>
<proteinExistence type="predicted"/>
<dbReference type="GO" id="GO:0006950">
    <property type="term" value="P:response to stress"/>
    <property type="evidence" value="ECO:0007669"/>
    <property type="project" value="UniProtKB-ARBA"/>
</dbReference>
<dbReference type="GO" id="GO:0003677">
    <property type="term" value="F:DNA binding"/>
    <property type="evidence" value="ECO:0007669"/>
    <property type="project" value="TreeGrafter"/>
</dbReference>
<dbReference type="SUPFAM" id="SSF48173">
    <property type="entry name" value="Cryptochrome/photolyase FAD-binding domain"/>
    <property type="match status" value="1"/>
</dbReference>
<comment type="cofactor">
    <cofactor evidence="1">
        <name>FAD</name>
        <dbReference type="ChEBI" id="CHEBI:57692"/>
    </cofactor>
</comment>
<dbReference type="AlphaFoldDB" id="A0A6C0LJU8"/>
<dbReference type="Pfam" id="PF00875">
    <property type="entry name" value="DNA_photolyase"/>
    <property type="match status" value="1"/>
</dbReference>
<dbReference type="PANTHER" id="PTHR11455">
    <property type="entry name" value="CRYPTOCHROME"/>
    <property type="match status" value="1"/>
</dbReference>
<evidence type="ECO:0000256" key="3">
    <source>
        <dbReference type="ARBA" id="ARBA00022827"/>
    </source>
</evidence>
<name>A0A6C0LJU8_9ZZZZ</name>
<dbReference type="InterPro" id="IPR014729">
    <property type="entry name" value="Rossmann-like_a/b/a_fold"/>
</dbReference>
<dbReference type="Gene3D" id="3.40.50.620">
    <property type="entry name" value="HUPs"/>
    <property type="match status" value="1"/>
</dbReference>
<dbReference type="PROSITE" id="PS00691">
    <property type="entry name" value="DNA_PHOTOLYASES_1_2"/>
    <property type="match status" value="1"/>
</dbReference>
<dbReference type="InterPro" id="IPR005101">
    <property type="entry name" value="Cryptochr/Photolyase_FAD-bd"/>
</dbReference>
<evidence type="ECO:0000256" key="4">
    <source>
        <dbReference type="ARBA" id="ARBA00022991"/>
    </source>
</evidence>
<dbReference type="PROSITE" id="PS51645">
    <property type="entry name" value="PHR_CRY_ALPHA_BETA"/>
    <property type="match status" value="1"/>
</dbReference>
<dbReference type="GO" id="GO:0071949">
    <property type="term" value="F:FAD binding"/>
    <property type="evidence" value="ECO:0007669"/>
    <property type="project" value="TreeGrafter"/>
</dbReference>
<evidence type="ECO:0000259" key="5">
    <source>
        <dbReference type="PROSITE" id="PS51645"/>
    </source>
</evidence>